<dbReference type="VEuPathDB" id="VectorBase:HLOH_062942"/>
<dbReference type="Proteomes" id="UP000821853">
    <property type="component" value="Chromosome 8"/>
</dbReference>
<keyword evidence="6" id="KW-1185">Reference proteome</keyword>
<dbReference type="InterPro" id="IPR050127">
    <property type="entry name" value="Serine_Proteases_S1"/>
</dbReference>
<sequence length="93" mass="10665">MFQGDSGGPLTVWSPTYGRSLQVGIVSYGIGCARPNEPSQYTRVHGYLDWIRHILRQRRQSRWRFQTMVGAYTKMMKVGLSNVTDDVVLSDFH</sequence>
<dbReference type="InterPro" id="IPR009003">
    <property type="entry name" value="Peptidase_S1_PA"/>
</dbReference>
<comment type="caution">
    <text evidence="5">The sequence shown here is derived from an EMBL/GenBank/DDBJ whole genome shotgun (WGS) entry which is preliminary data.</text>
</comment>
<dbReference type="PANTHER" id="PTHR24264">
    <property type="entry name" value="TRYPSIN-RELATED"/>
    <property type="match status" value="1"/>
</dbReference>
<dbReference type="InterPro" id="IPR043504">
    <property type="entry name" value="Peptidase_S1_PA_chymotrypsin"/>
</dbReference>
<keyword evidence="3" id="KW-0720">Serine protease</keyword>
<dbReference type="OrthoDB" id="93664at2759"/>
<dbReference type="GO" id="GO:0004252">
    <property type="term" value="F:serine-type endopeptidase activity"/>
    <property type="evidence" value="ECO:0007669"/>
    <property type="project" value="InterPro"/>
</dbReference>
<reference evidence="5 6" key="1">
    <citation type="journal article" date="2020" name="Cell">
        <title>Large-Scale Comparative Analyses of Tick Genomes Elucidate Their Genetic Diversity and Vector Capacities.</title>
        <authorList>
            <consortium name="Tick Genome and Microbiome Consortium (TIGMIC)"/>
            <person name="Jia N."/>
            <person name="Wang J."/>
            <person name="Shi W."/>
            <person name="Du L."/>
            <person name="Sun Y."/>
            <person name="Zhan W."/>
            <person name="Jiang J.F."/>
            <person name="Wang Q."/>
            <person name="Zhang B."/>
            <person name="Ji P."/>
            <person name="Bell-Sakyi L."/>
            <person name="Cui X.M."/>
            <person name="Yuan T.T."/>
            <person name="Jiang B.G."/>
            <person name="Yang W.F."/>
            <person name="Lam T.T."/>
            <person name="Chang Q.C."/>
            <person name="Ding S.J."/>
            <person name="Wang X.J."/>
            <person name="Zhu J.G."/>
            <person name="Ruan X.D."/>
            <person name="Zhao L."/>
            <person name="Wei J.T."/>
            <person name="Ye R.Z."/>
            <person name="Que T.C."/>
            <person name="Du C.H."/>
            <person name="Zhou Y.H."/>
            <person name="Cheng J.X."/>
            <person name="Dai P.F."/>
            <person name="Guo W.B."/>
            <person name="Han X.H."/>
            <person name="Huang E.J."/>
            <person name="Li L.F."/>
            <person name="Wei W."/>
            <person name="Gao Y.C."/>
            <person name="Liu J.Z."/>
            <person name="Shao H.Z."/>
            <person name="Wang X."/>
            <person name="Wang C.C."/>
            <person name="Yang T.C."/>
            <person name="Huo Q.B."/>
            <person name="Li W."/>
            <person name="Chen H.Y."/>
            <person name="Chen S.E."/>
            <person name="Zhou L.G."/>
            <person name="Ni X.B."/>
            <person name="Tian J.H."/>
            <person name="Sheng Y."/>
            <person name="Liu T."/>
            <person name="Pan Y.S."/>
            <person name="Xia L.Y."/>
            <person name="Li J."/>
            <person name="Zhao F."/>
            <person name="Cao W.C."/>
        </authorList>
    </citation>
    <scope>NUCLEOTIDE SEQUENCE [LARGE SCALE GENOMIC DNA]</scope>
    <source>
        <strain evidence="5">HaeL-2018</strain>
    </source>
</reference>
<evidence type="ECO:0000256" key="1">
    <source>
        <dbReference type="ARBA" id="ARBA00022670"/>
    </source>
</evidence>
<keyword evidence="2" id="KW-0378">Hydrolase</keyword>
<evidence type="ECO:0000256" key="3">
    <source>
        <dbReference type="ARBA" id="ARBA00022825"/>
    </source>
</evidence>
<dbReference type="Pfam" id="PF00089">
    <property type="entry name" value="Trypsin"/>
    <property type="match status" value="1"/>
</dbReference>
<evidence type="ECO:0000313" key="6">
    <source>
        <dbReference type="Proteomes" id="UP000821853"/>
    </source>
</evidence>
<dbReference type="GO" id="GO:0006508">
    <property type="term" value="P:proteolysis"/>
    <property type="evidence" value="ECO:0007669"/>
    <property type="project" value="UniProtKB-KW"/>
</dbReference>
<dbReference type="AlphaFoldDB" id="A0A9J6GN73"/>
<dbReference type="GO" id="GO:0005615">
    <property type="term" value="C:extracellular space"/>
    <property type="evidence" value="ECO:0007669"/>
    <property type="project" value="TreeGrafter"/>
</dbReference>
<dbReference type="EMBL" id="JABSTR010000010">
    <property type="protein sequence ID" value="KAH9379878.1"/>
    <property type="molecule type" value="Genomic_DNA"/>
</dbReference>
<protein>
    <recommendedName>
        <fullName evidence="4">Peptidase S1 domain-containing protein</fullName>
    </recommendedName>
</protein>
<proteinExistence type="predicted"/>
<evidence type="ECO:0000256" key="2">
    <source>
        <dbReference type="ARBA" id="ARBA00022801"/>
    </source>
</evidence>
<dbReference type="PROSITE" id="PS50240">
    <property type="entry name" value="TRYPSIN_DOM"/>
    <property type="match status" value="1"/>
</dbReference>
<dbReference type="Gene3D" id="2.40.10.10">
    <property type="entry name" value="Trypsin-like serine proteases"/>
    <property type="match status" value="1"/>
</dbReference>
<dbReference type="InterPro" id="IPR001254">
    <property type="entry name" value="Trypsin_dom"/>
</dbReference>
<dbReference type="PANTHER" id="PTHR24264:SF54">
    <property type="entry name" value="PEPTIDASE S1 DOMAIN-CONTAINING PROTEIN"/>
    <property type="match status" value="1"/>
</dbReference>
<evidence type="ECO:0000313" key="5">
    <source>
        <dbReference type="EMBL" id="KAH9379878.1"/>
    </source>
</evidence>
<evidence type="ECO:0000259" key="4">
    <source>
        <dbReference type="PROSITE" id="PS50240"/>
    </source>
</evidence>
<keyword evidence="1" id="KW-0645">Protease</keyword>
<organism evidence="5 6">
    <name type="scientific">Haemaphysalis longicornis</name>
    <name type="common">Bush tick</name>
    <dbReference type="NCBI Taxonomy" id="44386"/>
    <lineage>
        <taxon>Eukaryota</taxon>
        <taxon>Metazoa</taxon>
        <taxon>Ecdysozoa</taxon>
        <taxon>Arthropoda</taxon>
        <taxon>Chelicerata</taxon>
        <taxon>Arachnida</taxon>
        <taxon>Acari</taxon>
        <taxon>Parasitiformes</taxon>
        <taxon>Ixodida</taxon>
        <taxon>Ixodoidea</taxon>
        <taxon>Ixodidae</taxon>
        <taxon>Haemaphysalinae</taxon>
        <taxon>Haemaphysalis</taxon>
    </lineage>
</organism>
<feature type="domain" description="Peptidase S1" evidence="4">
    <location>
        <begin position="1"/>
        <end position="56"/>
    </location>
</feature>
<dbReference type="SUPFAM" id="SSF50494">
    <property type="entry name" value="Trypsin-like serine proteases"/>
    <property type="match status" value="1"/>
</dbReference>
<accession>A0A9J6GN73</accession>
<name>A0A9J6GN73_HAELO</name>
<gene>
    <name evidence="5" type="ORF">HPB48_013782</name>
</gene>